<sequence length="65" mass="7313">MHHGTCQSLTVIQRLEANRITPNASAGSMDRGPKEVSAVAVTCRRVRRSVWRQEARLDMRMYGGN</sequence>
<name>A0A2P6NIA2_9EUKA</name>
<accession>A0A2P6NIA2</accession>
<dbReference type="AlphaFoldDB" id="A0A2P6NIA2"/>
<dbReference type="Proteomes" id="UP000241769">
    <property type="component" value="Unassembled WGS sequence"/>
</dbReference>
<reference evidence="1 2" key="1">
    <citation type="journal article" date="2018" name="Genome Biol. Evol.">
        <title>Multiple Roots of Fruiting Body Formation in Amoebozoa.</title>
        <authorList>
            <person name="Hillmann F."/>
            <person name="Forbes G."/>
            <person name="Novohradska S."/>
            <person name="Ferling I."/>
            <person name="Riege K."/>
            <person name="Groth M."/>
            <person name="Westermann M."/>
            <person name="Marz M."/>
            <person name="Spaller T."/>
            <person name="Winckler T."/>
            <person name="Schaap P."/>
            <person name="Glockner G."/>
        </authorList>
    </citation>
    <scope>NUCLEOTIDE SEQUENCE [LARGE SCALE GENOMIC DNA]</scope>
    <source>
        <strain evidence="1 2">Jena</strain>
    </source>
</reference>
<evidence type="ECO:0000313" key="2">
    <source>
        <dbReference type="Proteomes" id="UP000241769"/>
    </source>
</evidence>
<keyword evidence="2" id="KW-1185">Reference proteome</keyword>
<protein>
    <submittedName>
        <fullName evidence="1">Uncharacterized protein</fullName>
    </submittedName>
</protein>
<proteinExistence type="predicted"/>
<dbReference type="EMBL" id="MDYQ01000078">
    <property type="protein sequence ID" value="PRP83693.1"/>
    <property type="molecule type" value="Genomic_DNA"/>
</dbReference>
<organism evidence="1 2">
    <name type="scientific">Planoprotostelium fungivorum</name>
    <dbReference type="NCBI Taxonomy" id="1890364"/>
    <lineage>
        <taxon>Eukaryota</taxon>
        <taxon>Amoebozoa</taxon>
        <taxon>Evosea</taxon>
        <taxon>Variosea</taxon>
        <taxon>Cavosteliida</taxon>
        <taxon>Cavosteliaceae</taxon>
        <taxon>Planoprotostelium</taxon>
    </lineage>
</organism>
<dbReference type="InParanoid" id="A0A2P6NIA2"/>
<comment type="caution">
    <text evidence="1">The sequence shown here is derived from an EMBL/GenBank/DDBJ whole genome shotgun (WGS) entry which is preliminary data.</text>
</comment>
<evidence type="ECO:0000313" key="1">
    <source>
        <dbReference type="EMBL" id="PRP83693.1"/>
    </source>
</evidence>
<gene>
    <name evidence="1" type="ORF">PROFUN_03848</name>
</gene>